<reference evidence="1" key="1">
    <citation type="submission" date="2021-04" db="EMBL/GenBank/DDBJ databases">
        <authorList>
            <consortium name="Molecular Ecology Group"/>
        </authorList>
    </citation>
    <scope>NUCLEOTIDE SEQUENCE</scope>
</reference>
<organism evidence="1 2">
    <name type="scientific">Candidula unifasciata</name>
    <dbReference type="NCBI Taxonomy" id="100452"/>
    <lineage>
        <taxon>Eukaryota</taxon>
        <taxon>Metazoa</taxon>
        <taxon>Spiralia</taxon>
        <taxon>Lophotrochozoa</taxon>
        <taxon>Mollusca</taxon>
        <taxon>Gastropoda</taxon>
        <taxon>Heterobranchia</taxon>
        <taxon>Euthyneura</taxon>
        <taxon>Panpulmonata</taxon>
        <taxon>Eupulmonata</taxon>
        <taxon>Stylommatophora</taxon>
        <taxon>Helicina</taxon>
        <taxon>Helicoidea</taxon>
        <taxon>Geomitridae</taxon>
        <taxon>Candidula</taxon>
    </lineage>
</organism>
<keyword evidence="2" id="KW-1185">Reference proteome</keyword>
<comment type="caution">
    <text evidence="1">The sequence shown here is derived from an EMBL/GenBank/DDBJ whole genome shotgun (WGS) entry which is preliminary data.</text>
</comment>
<dbReference type="Proteomes" id="UP000678393">
    <property type="component" value="Unassembled WGS sequence"/>
</dbReference>
<accession>A0A8S3ZG88</accession>
<name>A0A8S3ZG88_9EUPU</name>
<dbReference type="AlphaFoldDB" id="A0A8S3ZG88"/>
<gene>
    <name evidence="1" type="ORF">CUNI_LOCUS14162</name>
</gene>
<feature type="non-terminal residue" evidence="1">
    <location>
        <position position="1"/>
    </location>
</feature>
<proteinExistence type="predicted"/>
<sequence length="65" mass="7307">PSEGISHARHRDVEQDMAGVNLQSGFFRMLPTDHILKISHSRPLLLPTQESNSIARECLNITILD</sequence>
<protein>
    <submittedName>
        <fullName evidence="1">Uncharacterized protein</fullName>
    </submittedName>
</protein>
<evidence type="ECO:0000313" key="2">
    <source>
        <dbReference type="Proteomes" id="UP000678393"/>
    </source>
</evidence>
<dbReference type="EMBL" id="CAJHNH020003135">
    <property type="protein sequence ID" value="CAG5128604.1"/>
    <property type="molecule type" value="Genomic_DNA"/>
</dbReference>
<feature type="non-terminal residue" evidence="1">
    <location>
        <position position="65"/>
    </location>
</feature>
<evidence type="ECO:0000313" key="1">
    <source>
        <dbReference type="EMBL" id="CAG5128604.1"/>
    </source>
</evidence>